<proteinExistence type="predicted"/>
<dbReference type="EMBL" id="CP007547">
    <property type="protein sequence ID" value="AIL45117.1"/>
    <property type="molecule type" value="Genomic_DNA"/>
</dbReference>
<reference evidence="1" key="1">
    <citation type="journal article" date="2013" name="Lancet">
        <title>First case of E anophelis outbreak in an intensive-care unit.</title>
        <authorList>
            <person name="Teo J."/>
            <person name="Tan S.Y."/>
            <person name="Tay M."/>
            <person name="Ding Y."/>
            <person name="Kjelleberg S."/>
            <person name="Givskov M."/>
            <person name="Lin R.T."/>
            <person name="Yang L."/>
        </authorList>
    </citation>
    <scope>NUCLEOTIDE SEQUENCE [LARGE SCALE GENOMIC DNA]</scope>
    <source>
        <strain evidence="1">NUHP1</strain>
    </source>
</reference>
<dbReference type="Proteomes" id="UP000028933">
    <property type="component" value="Chromosome"/>
</dbReference>
<accession>A0A077ECF9</accession>
<evidence type="ECO:0000313" key="1">
    <source>
        <dbReference type="EMBL" id="AIL45117.1"/>
    </source>
</evidence>
<sequence length="173" mass="20393">MKRYSRLSLFLFVIIAVVSVKGQQKYCDSLRGEIPRFCKLIEDEAIEEFPKDYSRIGKCIEVDPTIPVLLNFNMMKLKALELQKKKGRLFTYGDWIVIIEKYKKLPEYNDVKGVMALLDHKINITDWNKIEKVIRKYVLPVYLEKLNLDEVKKKLFSPENREKSFSDVLGQLK</sequence>
<dbReference type="HOGENOM" id="CLU_1545221_0_0_10"/>
<dbReference type="KEGG" id="eao:BD94_1342"/>
<gene>
    <name evidence="1" type="ORF">BD94_1342</name>
</gene>
<evidence type="ECO:0000313" key="2">
    <source>
        <dbReference type="Proteomes" id="UP000028933"/>
    </source>
</evidence>
<dbReference type="eggNOG" id="ENOG503115I">
    <property type="taxonomic scope" value="Bacteria"/>
</dbReference>
<protein>
    <submittedName>
        <fullName evidence="1">Uncharacterized protein</fullName>
    </submittedName>
</protein>
<organism evidence="1 2">
    <name type="scientific">Elizabethkingia anophelis NUHP1</name>
    <dbReference type="NCBI Taxonomy" id="1338011"/>
    <lineage>
        <taxon>Bacteria</taxon>
        <taxon>Pseudomonadati</taxon>
        <taxon>Bacteroidota</taxon>
        <taxon>Flavobacteriia</taxon>
        <taxon>Flavobacteriales</taxon>
        <taxon>Weeksellaceae</taxon>
        <taxon>Elizabethkingia</taxon>
    </lineage>
</organism>
<dbReference type="RefSeq" id="WP_024565059.1">
    <property type="nucleotide sequence ID" value="NZ_CP007547.1"/>
</dbReference>
<name>A0A077ECF9_9FLAO</name>
<dbReference type="AlphaFoldDB" id="A0A077ECF9"/>
<reference evidence="1" key="2">
    <citation type="journal article" date="2015" name="Genome Biol. Evol.">
        <title>Complete Genome Sequence and Transcriptomic Analysis of the Novel Pathogen Elizabethkingia anophelis in Response to Oxidative Stress.</title>
        <authorList>
            <person name="Li Y."/>
            <person name="Liu Y."/>
            <person name="Chew S.C."/>
            <person name="Tay M."/>
            <person name="Salido M.M."/>
            <person name="Teo J."/>
            <person name="Lauro F.M."/>
            <person name="Givskov M."/>
            <person name="Yang L."/>
        </authorList>
    </citation>
    <scope>NUCLEOTIDE SEQUENCE</scope>
    <source>
        <strain evidence="1">NUHP1</strain>
    </source>
</reference>